<comment type="similarity">
    <text evidence="2">Belongs to the DapA family.</text>
</comment>
<dbReference type="EMBL" id="QGHA01000005">
    <property type="protein sequence ID" value="PWK77129.1"/>
    <property type="molecule type" value="Genomic_DNA"/>
</dbReference>
<evidence type="ECO:0000256" key="3">
    <source>
        <dbReference type="PIRSR" id="PIRSR001365-1"/>
    </source>
</evidence>
<organism evidence="5 6">
    <name type="scientific">Mucilaginibacter oryzae</name>
    <dbReference type="NCBI Taxonomy" id="468058"/>
    <lineage>
        <taxon>Bacteria</taxon>
        <taxon>Pseudomonadati</taxon>
        <taxon>Bacteroidota</taxon>
        <taxon>Sphingobacteriia</taxon>
        <taxon>Sphingobacteriales</taxon>
        <taxon>Sphingobacteriaceae</taxon>
        <taxon>Mucilaginibacter</taxon>
    </lineage>
</organism>
<dbReference type="CDD" id="cd00408">
    <property type="entry name" value="DHDPS-like"/>
    <property type="match status" value="1"/>
</dbReference>
<dbReference type="SMART" id="SM01130">
    <property type="entry name" value="DHDPS"/>
    <property type="match status" value="1"/>
</dbReference>
<gene>
    <name evidence="5" type="ORF">LX99_02939</name>
</gene>
<comment type="caution">
    <text evidence="5">The sequence shown here is derived from an EMBL/GenBank/DDBJ whole genome shotgun (WGS) entry which is preliminary data.</text>
</comment>
<evidence type="ECO:0000256" key="4">
    <source>
        <dbReference type="PIRSR" id="PIRSR001365-2"/>
    </source>
</evidence>
<keyword evidence="6" id="KW-1185">Reference proteome</keyword>
<keyword evidence="1 2" id="KW-0456">Lyase</keyword>
<feature type="active site" description="Schiff-base intermediate with substrate" evidence="3">
    <location>
        <position position="165"/>
    </location>
</feature>
<dbReference type="AlphaFoldDB" id="A0A316H7K1"/>
<feature type="active site" description="Proton donor/acceptor" evidence="3">
    <location>
        <position position="137"/>
    </location>
</feature>
<evidence type="ECO:0000256" key="2">
    <source>
        <dbReference type="PIRNR" id="PIRNR001365"/>
    </source>
</evidence>
<sequence length="312" mass="34486">MITFDWKGVLPAVTTKFTDNDELDFEAFDVNLKAQLEAGVDGFILGGSLGEASVLDEQEKYDLLAHTVAFVEGKVPVILNIAEQTTKAAVRCAQKAFELGASGLMLLPPMRYKSDARETIAYFAAVAESTPLPIMIYNNPVDYKVEVTLDMFEQLAAYSNIQAVKESTRDISNVTRMINRFGNRFKIFTGVDPLAMESLVMGADGWVAGLVDAFPKETVAIYRLVKAKRYDEALAIYRWFLPVLELDIHPKLVQYIKLAEVATGIGTENVRAPRLALVGEERTYVQKVIDDALAVRPELPVGSWGKVAEEVA</sequence>
<accession>A0A316H7K1</accession>
<reference evidence="5 6" key="1">
    <citation type="submission" date="2018-05" db="EMBL/GenBank/DDBJ databases">
        <title>Genomic Encyclopedia of Archaeal and Bacterial Type Strains, Phase II (KMG-II): from individual species to whole genera.</title>
        <authorList>
            <person name="Goeker M."/>
        </authorList>
    </citation>
    <scope>NUCLEOTIDE SEQUENCE [LARGE SCALE GENOMIC DNA]</scope>
    <source>
        <strain evidence="5 6">DSM 19975</strain>
    </source>
</reference>
<dbReference type="Gene3D" id="3.20.20.70">
    <property type="entry name" value="Aldolase class I"/>
    <property type="match status" value="1"/>
</dbReference>
<dbReference type="InterPro" id="IPR002220">
    <property type="entry name" value="DapA-like"/>
</dbReference>
<evidence type="ECO:0000313" key="6">
    <source>
        <dbReference type="Proteomes" id="UP000245678"/>
    </source>
</evidence>
<protein>
    <submittedName>
        <fullName evidence="5">4-hydroxy-tetrahydrodipicolinate synthase</fullName>
    </submittedName>
</protein>
<dbReference type="PANTHER" id="PTHR12128">
    <property type="entry name" value="DIHYDRODIPICOLINATE SYNTHASE"/>
    <property type="match status" value="1"/>
</dbReference>
<evidence type="ECO:0000256" key="1">
    <source>
        <dbReference type="ARBA" id="ARBA00023239"/>
    </source>
</evidence>
<dbReference type="RefSeq" id="WP_022833316.1">
    <property type="nucleotide sequence ID" value="NZ_QGHA01000005.1"/>
</dbReference>
<feature type="binding site" evidence="4">
    <location>
        <position position="207"/>
    </location>
    <ligand>
        <name>pyruvate</name>
        <dbReference type="ChEBI" id="CHEBI:15361"/>
    </ligand>
</feature>
<name>A0A316H7K1_9SPHI</name>
<dbReference type="InterPro" id="IPR013785">
    <property type="entry name" value="Aldolase_TIM"/>
</dbReference>
<dbReference type="Pfam" id="PF00701">
    <property type="entry name" value="DHDPS"/>
    <property type="match status" value="1"/>
</dbReference>
<dbReference type="SUPFAM" id="SSF51569">
    <property type="entry name" value="Aldolase"/>
    <property type="match status" value="1"/>
</dbReference>
<dbReference type="PANTHER" id="PTHR12128:SF72">
    <property type="entry name" value="DIHYDRODIPICOLINATE SYNTHASE"/>
    <property type="match status" value="1"/>
</dbReference>
<evidence type="ECO:0000313" key="5">
    <source>
        <dbReference type="EMBL" id="PWK77129.1"/>
    </source>
</evidence>
<dbReference type="PRINTS" id="PR00146">
    <property type="entry name" value="DHPICSNTHASE"/>
</dbReference>
<dbReference type="Proteomes" id="UP000245678">
    <property type="component" value="Unassembled WGS sequence"/>
</dbReference>
<dbReference type="GO" id="GO:0008840">
    <property type="term" value="F:4-hydroxy-tetrahydrodipicolinate synthase activity"/>
    <property type="evidence" value="ECO:0007669"/>
    <property type="project" value="TreeGrafter"/>
</dbReference>
<proteinExistence type="inferred from homology"/>
<dbReference type="PIRSF" id="PIRSF001365">
    <property type="entry name" value="DHDPS"/>
    <property type="match status" value="1"/>
</dbReference>